<keyword evidence="8" id="KW-0418">Kinase</keyword>
<dbReference type="InterPro" id="IPR012675">
    <property type="entry name" value="Beta-grasp_dom_sf"/>
</dbReference>
<dbReference type="CDD" id="cd00077">
    <property type="entry name" value="HDc"/>
    <property type="match status" value="1"/>
</dbReference>
<dbReference type="SUPFAM" id="SSF55021">
    <property type="entry name" value="ACT-like"/>
    <property type="match status" value="1"/>
</dbReference>
<comment type="catalytic activity">
    <reaction evidence="3">
        <text>GTP + ATP = guanosine 3'-diphosphate 5'-triphosphate + AMP</text>
        <dbReference type="Rhea" id="RHEA:22088"/>
        <dbReference type="ChEBI" id="CHEBI:30616"/>
        <dbReference type="ChEBI" id="CHEBI:37565"/>
        <dbReference type="ChEBI" id="CHEBI:142410"/>
        <dbReference type="ChEBI" id="CHEBI:456215"/>
        <dbReference type="EC" id="2.7.6.5"/>
    </reaction>
</comment>
<dbReference type="Pfam" id="PF04607">
    <property type="entry name" value="RelA_SpoT"/>
    <property type="match status" value="1"/>
</dbReference>
<dbReference type="GO" id="GO:0016301">
    <property type="term" value="F:kinase activity"/>
    <property type="evidence" value="ECO:0007669"/>
    <property type="project" value="UniProtKB-KW"/>
</dbReference>
<dbReference type="SUPFAM" id="SSF81301">
    <property type="entry name" value="Nucleotidyltransferase"/>
    <property type="match status" value="1"/>
</dbReference>
<dbReference type="GO" id="GO:0008728">
    <property type="term" value="F:GTP diphosphokinase activity"/>
    <property type="evidence" value="ECO:0007669"/>
    <property type="project" value="UniProtKB-EC"/>
</dbReference>
<keyword evidence="8" id="KW-0808">Transferase</keyword>
<dbReference type="InterPro" id="IPR004811">
    <property type="entry name" value="RelA/Spo_fam"/>
</dbReference>
<keyword evidence="9" id="KW-1185">Reference proteome</keyword>
<protein>
    <recommendedName>
        <fullName evidence="2">GTP diphosphokinase</fullName>
        <ecNumber evidence="2">2.7.6.5</ecNumber>
    </recommendedName>
</protein>
<dbReference type="FunFam" id="3.10.20.30:FF:000002">
    <property type="entry name" value="GTP pyrophosphokinase (RelA/SpoT)"/>
    <property type="match status" value="1"/>
</dbReference>
<evidence type="ECO:0000256" key="3">
    <source>
        <dbReference type="ARBA" id="ARBA00048244"/>
    </source>
</evidence>
<comment type="function">
    <text evidence="4">In eubacteria ppGpp (guanosine 3'-diphosphate 5'-diphosphate) is a mediator of the stringent response that coordinates a variety of cellular activities in response to changes in nutritional abundance.</text>
</comment>
<dbReference type="PANTHER" id="PTHR21262">
    <property type="entry name" value="GUANOSINE-3',5'-BIS DIPHOSPHATE 3'-PYROPHOSPHOHYDROLASE"/>
    <property type="match status" value="1"/>
</dbReference>
<comment type="pathway">
    <text evidence="1">Purine metabolism; ppGpp biosynthesis; ppGpp from GTP: step 1/2.</text>
</comment>
<feature type="domain" description="HD" evidence="6">
    <location>
        <begin position="55"/>
        <end position="154"/>
    </location>
</feature>
<name>A0A2N0UJY8_9FIRM</name>
<comment type="similarity">
    <text evidence="4">Belongs to the relA/spoT family.</text>
</comment>
<evidence type="ECO:0000259" key="7">
    <source>
        <dbReference type="PROSITE" id="PS51880"/>
    </source>
</evidence>
<evidence type="ECO:0000313" key="9">
    <source>
        <dbReference type="Proteomes" id="UP000233425"/>
    </source>
</evidence>
<dbReference type="NCBIfam" id="TIGR00691">
    <property type="entry name" value="spoT_relA"/>
    <property type="match status" value="1"/>
</dbReference>
<dbReference type="AlphaFoldDB" id="A0A2N0UJY8"/>
<dbReference type="Gene3D" id="3.10.20.30">
    <property type="match status" value="1"/>
</dbReference>
<dbReference type="PROSITE" id="PS51671">
    <property type="entry name" value="ACT"/>
    <property type="match status" value="1"/>
</dbReference>
<dbReference type="InterPro" id="IPR045600">
    <property type="entry name" value="RelA/SpoT_AH_RIS"/>
</dbReference>
<dbReference type="GO" id="GO:0015970">
    <property type="term" value="P:guanosine tetraphosphate biosynthetic process"/>
    <property type="evidence" value="ECO:0007669"/>
    <property type="project" value="UniProtKB-UniPathway"/>
</dbReference>
<accession>A0A2N0UJY8</accession>
<dbReference type="Pfam" id="PF02824">
    <property type="entry name" value="TGS"/>
    <property type="match status" value="1"/>
</dbReference>
<dbReference type="InterPro" id="IPR012676">
    <property type="entry name" value="TGS-like"/>
</dbReference>
<dbReference type="InterPro" id="IPR007685">
    <property type="entry name" value="RelA_SpoT"/>
</dbReference>
<dbReference type="Pfam" id="PF13291">
    <property type="entry name" value="ACT_4"/>
    <property type="match status" value="1"/>
</dbReference>
<comment type="caution">
    <text evidence="8">The sequence shown here is derived from an EMBL/GenBank/DDBJ whole genome shotgun (WGS) entry which is preliminary data.</text>
</comment>
<dbReference type="InterPro" id="IPR043519">
    <property type="entry name" value="NT_sf"/>
</dbReference>
<dbReference type="InterPro" id="IPR033655">
    <property type="entry name" value="TGS_RelA/SpoT"/>
</dbReference>
<dbReference type="Pfam" id="PF13328">
    <property type="entry name" value="HD_4"/>
    <property type="match status" value="1"/>
</dbReference>
<sequence length="732" mass="83282">MGKFSNVAHYQDFTELKKILSASAANTYDMDKIEKAYKFAEKAHGDQRRVSGIPYILHPVSVACIVAELGMDTDSVCGALLHDTVEDTGVTLEEVTKLFGHDVAKLIDGVTKISKIPYSTREQQQAENIRKMLIAMADDIRVIIIKLADRLHNMRTMNCMPEQKRRDKSLENMQVFAPIAHRLGIKTIKDELEDRSLQYLDPIGYKEIEDDLLMTEEDRDKFIESIKTQILAKTEGIIPGVYISGRVKSINSIYRKTYMQGKTMDQIFDIFAVRVIVDTVSDCYNVLGVVHDIFKPIPNRFKDYISMPKPNMYQSLHTTVLDKNAIPFEIQIRTWEMHYTAEYGIAAHWKYKLGMGAGGKNNDKMEENIKKVKDMILDQLEAEDVTDIAKNIRNDFTENDVYVFSPRGDVFNLPQGSTPIDMAYLIHTQVGHRMVGAKINGKIVPIDYKLKTGDICEIITQKEEHPNRAWVDICKTASAKSKIRSWYKHEKRDENIVEGRQMLDKEFKRHGINLSEEEYPEFLQKLMIKKQYNSMDDFYAAVGYGGIQLWKIMPRLKEEYQKAYASDIEEIDVPQAPVKRPKASAGVVIEGADDVLVKFSKCCNPLPGDDIIGYITRGYGVSIHKRHCTNVPKDISKSEEPERWVSCYWEDEVGEAFRSTLQITATDRTGLLADVTIKLSDMHIFIHSLNSREAGNGLAVVTATIDVMGRNHLRGVISKLSDINGTIEVKRL</sequence>
<dbReference type="Proteomes" id="UP000233425">
    <property type="component" value="Unassembled WGS sequence"/>
</dbReference>
<feature type="domain" description="ACT" evidence="5">
    <location>
        <begin position="660"/>
        <end position="732"/>
    </location>
</feature>
<dbReference type="Pfam" id="PF19296">
    <property type="entry name" value="RelA_AH_RIS"/>
    <property type="match status" value="1"/>
</dbReference>
<evidence type="ECO:0000259" key="6">
    <source>
        <dbReference type="PROSITE" id="PS51831"/>
    </source>
</evidence>
<dbReference type="InterPro" id="IPR045865">
    <property type="entry name" value="ACT-like_dom_sf"/>
</dbReference>
<reference evidence="8" key="1">
    <citation type="journal article" date="2018" name="Environ. Microbiol.">
        <title>Sporulation capability and amylosome conservation among diverse human colonic and rumen isolates of the keystone starch-degrader Ruminococcus bromii.</title>
        <authorList>
            <person name="Mukhopadhya I."/>
            <person name="Morais S."/>
            <person name="Laverde-Gomez J."/>
            <person name="Sheridan P.O."/>
            <person name="Walker A.W."/>
            <person name="Kelly W."/>
            <person name="Klieve A.V."/>
            <person name="Ouwerkerk D."/>
            <person name="Duncan S.H."/>
            <person name="Louis P."/>
            <person name="Koropatkin N."/>
            <person name="Cockburn D."/>
            <person name="Kibler R."/>
            <person name="Cooper P.J."/>
            <person name="Sandoval C."/>
            <person name="Crost E."/>
            <person name="Juge N."/>
            <person name="Bayer E.A."/>
            <person name="Flint H.J."/>
        </authorList>
    </citation>
    <scope>NUCLEOTIDE SEQUENCE [LARGE SCALE GENOMIC DNA]</scope>
    <source>
        <strain evidence="8">ATCC 27255</strain>
    </source>
</reference>
<evidence type="ECO:0000256" key="2">
    <source>
        <dbReference type="ARBA" id="ARBA00013251"/>
    </source>
</evidence>
<dbReference type="InterPro" id="IPR003607">
    <property type="entry name" value="HD/PDEase_dom"/>
</dbReference>
<dbReference type="SUPFAM" id="SSF109604">
    <property type="entry name" value="HD-domain/PDEase-like"/>
    <property type="match status" value="1"/>
</dbReference>
<dbReference type="InterPro" id="IPR002912">
    <property type="entry name" value="ACT_dom"/>
</dbReference>
<dbReference type="CDD" id="cd05399">
    <property type="entry name" value="NT_Rel-Spo_like"/>
    <property type="match status" value="1"/>
</dbReference>
<proteinExistence type="inferred from homology"/>
<dbReference type="InterPro" id="IPR006674">
    <property type="entry name" value="HD_domain"/>
</dbReference>
<dbReference type="CDD" id="cd04876">
    <property type="entry name" value="ACT_RelA-SpoT"/>
    <property type="match status" value="1"/>
</dbReference>
<organism evidence="8 9">
    <name type="scientific">Ruminococcus bromii</name>
    <dbReference type="NCBI Taxonomy" id="40518"/>
    <lineage>
        <taxon>Bacteria</taxon>
        <taxon>Bacillati</taxon>
        <taxon>Bacillota</taxon>
        <taxon>Clostridia</taxon>
        <taxon>Eubacteriales</taxon>
        <taxon>Oscillospiraceae</taxon>
        <taxon>Ruminococcus</taxon>
    </lineage>
</organism>
<evidence type="ECO:0000256" key="4">
    <source>
        <dbReference type="RuleBase" id="RU003847"/>
    </source>
</evidence>
<gene>
    <name evidence="8" type="primary">relA</name>
    <name evidence="8" type="ORF">RBATCC27255_01627</name>
</gene>
<evidence type="ECO:0000259" key="5">
    <source>
        <dbReference type="PROSITE" id="PS51671"/>
    </source>
</evidence>
<dbReference type="Gene3D" id="3.30.460.10">
    <property type="entry name" value="Beta Polymerase, domain 2"/>
    <property type="match status" value="1"/>
</dbReference>
<dbReference type="Gene3D" id="1.10.3210.10">
    <property type="entry name" value="Hypothetical protein af1432"/>
    <property type="match status" value="1"/>
</dbReference>
<dbReference type="FunFam" id="3.30.460.10:FF:000001">
    <property type="entry name" value="GTP pyrophosphokinase RelA"/>
    <property type="match status" value="1"/>
</dbReference>
<dbReference type="FunFam" id="1.10.3210.10:FF:000001">
    <property type="entry name" value="GTP pyrophosphokinase RelA"/>
    <property type="match status" value="1"/>
</dbReference>
<evidence type="ECO:0000313" key="8">
    <source>
        <dbReference type="EMBL" id="PKD27238.1"/>
    </source>
</evidence>
<dbReference type="EC" id="2.7.6.5" evidence="2"/>
<dbReference type="SMART" id="SM00954">
    <property type="entry name" value="RelA_SpoT"/>
    <property type="match status" value="1"/>
</dbReference>
<dbReference type="UniPathway" id="UPA00908">
    <property type="reaction ID" value="UER00884"/>
</dbReference>
<dbReference type="SMART" id="SM00471">
    <property type="entry name" value="HDc"/>
    <property type="match status" value="1"/>
</dbReference>
<evidence type="ECO:0000256" key="1">
    <source>
        <dbReference type="ARBA" id="ARBA00004976"/>
    </source>
</evidence>
<dbReference type="RefSeq" id="WP_187128357.1">
    <property type="nucleotide sequence ID" value="NZ_CABMMZ010000072.1"/>
</dbReference>
<dbReference type="PROSITE" id="PS51831">
    <property type="entry name" value="HD"/>
    <property type="match status" value="1"/>
</dbReference>
<dbReference type="CDD" id="cd01668">
    <property type="entry name" value="TGS_RSH"/>
    <property type="match status" value="1"/>
</dbReference>
<dbReference type="PROSITE" id="PS51880">
    <property type="entry name" value="TGS"/>
    <property type="match status" value="1"/>
</dbReference>
<dbReference type="PANTHER" id="PTHR21262:SF31">
    <property type="entry name" value="GTP PYROPHOSPHOKINASE"/>
    <property type="match status" value="1"/>
</dbReference>
<dbReference type="SUPFAM" id="SSF81271">
    <property type="entry name" value="TGS-like"/>
    <property type="match status" value="1"/>
</dbReference>
<dbReference type="InterPro" id="IPR004095">
    <property type="entry name" value="TGS"/>
</dbReference>
<dbReference type="EMBL" id="NNSR01000072">
    <property type="protein sequence ID" value="PKD27238.1"/>
    <property type="molecule type" value="Genomic_DNA"/>
</dbReference>
<feature type="domain" description="TGS" evidence="7">
    <location>
        <begin position="397"/>
        <end position="460"/>
    </location>
</feature>
<dbReference type="Gene3D" id="3.30.70.260">
    <property type="match status" value="1"/>
</dbReference>
<dbReference type="GO" id="GO:0005886">
    <property type="term" value="C:plasma membrane"/>
    <property type="evidence" value="ECO:0007669"/>
    <property type="project" value="TreeGrafter"/>
</dbReference>